<dbReference type="GO" id="GO:0030976">
    <property type="term" value="F:thiamine pyrophosphate binding"/>
    <property type="evidence" value="ECO:0007669"/>
    <property type="project" value="InterPro"/>
</dbReference>
<comment type="similarity">
    <text evidence="1 3">Belongs to the TPP enzyme family.</text>
</comment>
<dbReference type="eggNOG" id="COG0028">
    <property type="taxonomic scope" value="Bacteria"/>
</dbReference>
<evidence type="ECO:0000256" key="4">
    <source>
        <dbReference type="SAM" id="MobiDB-lite"/>
    </source>
</evidence>
<sequence>MTRPASDILLDILRDEGITHVFGNPGSTEMPLMDALVDAPDIHYVLGLQEATAVGMADGWALTSGKTGFVNLHAMGGLGNAMGVLVASKASETPLVVTAGQQDTRHLATEPWLSGDLVALAAPVTKWAKEVHRGEDLGAALRRAFAIARTPPCGPVFLSLPMDVLDQPVEGSTPPASAPPRLGPSPDSDGFADMLARHDPEKVFVLLGDDLPAGAAPGLVAFAEAGGYAVAGMQLTSRSAFPSAHPCWAGVLKPDFAAIRERLERVEALVLVGGRAFVAYPYRDVRPIPDGVKILHVADNPDAFGREHPAHMALLGDIGATLQSAAARLGGLLDRNSVVARLAQRDATKQAQIAKVRAEILSTAHETPLSPDAAVLTVSDALPADTLLANDSAATFGQVQDLLMTRPGRYFFARGGVLGCNMPAAVGAALLHDGPVASLVGDGGAMYSPQALWSAARYRAKVLFIVFNNRRYGVLQNIAKQLGCKNAVAGRFVGMDVDDPAIDFMALSKSMGVPSVQADAPDAIRAAIAEALTRDGPSLIEIAVK</sequence>
<dbReference type="GO" id="GO:0000287">
    <property type="term" value="F:magnesium ion binding"/>
    <property type="evidence" value="ECO:0007669"/>
    <property type="project" value="InterPro"/>
</dbReference>
<dbReference type="Pfam" id="PF00205">
    <property type="entry name" value="TPP_enzyme_M"/>
    <property type="match status" value="1"/>
</dbReference>
<dbReference type="InterPro" id="IPR012001">
    <property type="entry name" value="Thiamin_PyroP_enz_TPP-bd_dom"/>
</dbReference>
<dbReference type="Gene3D" id="3.40.50.970">
    <property type="match status" value="2"/>
</dbReference>
<evidence type="ECO:0000256" key="1">
    <source>
        <dbReference type="ARBA" id="ARBA00007812"/>
    </source>
</evidence>
<dbReference type="SUPFAM" id="SSF52518">
    <property type="entry name" value="Thiamin diphosphate-binding fold (THDP-binding)"/>
    <property type="match status" value="2"/>
</dbReference>
<dbReference type="PANTHER" id="PTHR18968:SF133">
    <property type="entry name" value="BENZOYLFORMATE DECARBOXYLASE"/>
    <property type="match status" value="1"/>
</dbReference>
<reference evidence="8" key="1">
    <citation type="submission" date="2006-03" db="EMBL/GenBank/DDBJ databases">
        <title>Complete sequence of Rhodopseudomonas palustris BisB18.</title>
        <authorList>
            <consortium name="US DOE Joint Genome Institute"/>
            <person name="Copeland A."/>
            <person name="Lucas S."/>
            <person name="Lapidus A."/>
            <person name="Barry K."/>
            <person name="Detter J.C."/>
            <person name="Glavina del Rio T."/>
            <person name="Hammon N."/>
            <person name="Israni S."/>
            <person name="Dalin E."/>
            <person name="Tice H."/>
            <person name="Pitluck S."/>
            <person name="Chain P."/>
            <person name="Malfatti S."/>
            <person name="Shin M."/>
            <person name="Vergez L."/>
            <person name="Schmutz J."/>
            <person name="Larimer F."/>
            <person name="Land M."/>
            <person name="Hauser L."/>
            <person name="Pelletier D.A."/>
            <person name="Kyrpides N."/>
            <person name="Anderson I."/>
            <person name="Oda Y."/>
            <person name="Harwood C.S."/>
            <person name="Richardson P."/>
        </authorList>
    </citation>
    <scope>NUCLEOTIDE SEQUENCE [LARGE SCALE GENOMIC DNA]</scope>
    <source>
        <strain evidence="8">BisB18</strain>
    </source>
</reference>
<dbReference type="Pfam" id="PF02775">
    <property type="entry name" value="TPP_enzyme_C"/>
    <property type="match status" value="1"/>
</dbReference>
<feature type="domain" description="Thiamine pyrophosphate enzyme N-terminal TPP-binding" evidence="7">
    <location>
        <begin position="5"/>
        <end position="108"/>
    </location>
</feature>
<dbReference type="InterPro" id="IPR011766">
    <property type="entry name" value="TPP_enzyme_TPP-bd"/>
</dbReference>
<feature type="domain" description="Thiamine pyrophosphate enzyme central" evidence="5">
    <location>
        <begin position="201"/>
        <end position="323"/>
    </location>
</feature>
<dbReference type="GO" id="GO:0050660">
    <property type="term" value="F:flavin adenine dinucleotide binding"/>
    <property type="evidence" value="ECO:0007669"/>
    <property type="project" value="TreeGrafter"/>
</dbReference>
<dbReference type="STRING" id="316056.RPC_1191"/>
<evidence type="ECO:0000256" key="2">
    <source>
        <dbReference type="ARBA" id="ARBA00023052"/>
    </source>
</evidence>
<dbReference type="InterPro" id="IPR012000">
    <property type="entry name" value="Thiamin_PyroP_enz_cen_dom"/>
</dbReference>
<dbReference type="Gene3D" id="3.40.50.1220">
    <property type="entry name" value="TPP-binding domain"/>
    <property type="match status" value="1"/>
</dbReference>
<protein>
    <submittedName>
        <fullName evidence="8">Thiamine pyrophosphate enzyme-like TPP binding region</fullName>
    </submittedName>
</protein>
<gene>
    <name evidence="8" type="ordered locus">RPC_1191</name>
</gene>
<dbReference type="InterPro" id="IPR029035">
    <property type="entry name" value="DHS-like_NAD/FAD-binding_dom"/>
</dbReference>
<dbReference type="PANTHER" id="PTHR18968">
    <property type="entry name" value="THIAMINE PYROPHOSPHATE ENZYMES"/>
    <property type="match status" value="1"/>
</dbReference>
<dbReference type="GO" id="GO:0003984">
    <property type="term" value="F:acetolactate synthase activity"/>
    <property type="evidence" value="ECO:0007669"/>
    <property type="project" value="TreeGrafter"/>
</dbReference>
<evidence type="ECO:0000259" key="5">
    <source>
        <dbReference type="Pfam" id="PF00205"/>
    </source>
</evidence>
<dbReference type="CDD" id="cd07035">
    <property type="entry name" value="TPP_PYR_POX_like"/>
    <property type="match status" value="1"/>
</dbReference>
<keyword evidence="2 3" id="KW-0786">Thiamine pyrophosphate</keyword>
<dbReference type="RefSeq" id="WP_011471659.1">
    <property type="nucleotide sequence ID" value="NC_007925.1"/>
</dbReference>
<dbReference type="AlphaFoldDB" id="Q21A32"/>
<proteinExistence type="inferred from homology"/>
<dbReference type="SUPFAM" id="SSF52467">
    <property type="entry name" value="DHS-like NAD/FAD-binding domain"/>
    <property type="match status" value="1"/>
</dbReference>
<dbReference type="EMBL" id="CP000301">
    <property type="protein sequence ID" value="ABD86754.1"/>
    <property type="molecule type" value="Genomic_DNA"/>
</dbReference>
<name>Q21A32_RHOPB</name>
<evidence type="ECO:0000313" key="8">
    <source>
        <dbReference type="EMBL" id="ABD86754.1"/>
    </source>
</evidence>
<evidence type="ECO:0000259" key="6">
    <source>
        <dbReference type="Pfam" id="PF02775"/>
    </source>
</evidence>
<dbReference type="KEGG" id="rpc:RPC_1191"/>
<evidence type="ECO:0000256" key="3">
    <source>
        <dbReference type="RuleBase" id="RU362132"/>
    </source>
</evidence>
<organism evidence="8">
    <name type="scientific">Rhodopseudomonas palustris (strain BisB18)</name>
    <dbReference type="NCBI Taxonomy" id="316056"/>
    <lineage>
        <taxon>Bacteria</taxon>
        <taxon>Pseudomonadati</taxon>
        <taxon>Pseudomonadota</taxon>
        <taxon>Alphaproteobacteria</taxon>
        <taxon>Hyphomicrobiales</taxon>
        <taxon>Nitrobacteraceae</taxon>
        <taxon>Rhodopseudomonas</taxon>
    </lineage>
</organism>
<dbReference type="CDD" id="cd02002">
    <property type="entry name" value="TPP_BFDC"/>
    <property type="match status" value="1"/>
</dbReference>
<dbReference type="InterPro" id="IPR029061">
    <property type="entry name" value="THDP-binding"/>
</dbReference>
<feature type="domain" description="Thiamine pyrophosphate enzyme TPP-binding" evidence="6">
    <location>
        <begin position="402"/>
        <end position="542"/>
    </location>
</feature>
<dbReference type="Pfam" id="PF02776">
    <property type="entry name" value="TPP_enzyme_N"/>
    <property type="match status" value="1"/>
</dbReference>
<dbReference type="InterPro" id="IPR045229">
    <property type="entry name" value="TPP_enz"/>
</dbReference>
<accession>Q21A32</accession>
<dbReference type="GO" id="GO:0019752">
    <property type="term" value="P:carboxylic acid metabolic process"/>
    <property type="evidence" value="ECO:0007669"/>
    <property type="project" value="UniProtKB-ARBA"/>
</dbReference>
<evidence type="ECO:0000259" key="7">
    <source>
        <dbReference type="Pfam" id="PF02776"/>
    </source>
</evidence>
<feature type="region of interest" description="Disordered" evidence="4">
    <location>
        <begin position="168"/>
        <end position="190"/>
    </location>
</feature>
<dbReference type="OrthoDB" id="9773408at2"/>
<dbReference type="HOGENOM" id="CLU_013748_3_1_5"/>